<dbReference type="PANTHER" id="PTHR43685:SF2">
    <property type="entry name" value="GLYCOSYLTRANSFERASE 2-LIKE DOMAIN-CONTAINING PROTEIN"/>
    <property type="match status" value="1"/>
</dbReference>
<sequence>MARPLLARLQRPGPRDGAAPGRGAEVTLVSVVVPAHQEEAHLADVLERLLRQTHAELEILVVDDASTDETATIGRAFAEEHERIRYLRQDENQGVAAARERAVGEASGEWVWLVDADDEWPETAVEVMLAAGESGRADVVVAQAVTVHDTGSTPVGSLRGPLALSGRGAFTALLVGELTGHLWNKLFRRSLFAGIDFTRIRQHSDQAQVAQLLAAATEVVVIPDSVYEYRLRAGSIIRSGSQRADSLAGLAAVIERTARALDPRLLGSQDYAYYRARFSLLSRFKDATSGAHSPDEAERLWRDAHDEAGLRHLAALVRRRDAKRSVLFGLAVAAPALYRAAMQAGNGRR</sequence>
<feature type="compositionally biased region" description="Low complexity" evidence="1">
    <location>
        <begin position="11"/>
        <end position="22"/>
    </location>
</feature>
<dbReference type="InterPro" id="IPR001173">
    <property type="entry name" value="Glyco_trans_2-like"/>
</dbReference>
<gene>
    <name evidence="3" type="ORF">C5C04_12965</name>
    <name evidence="4" type="ORF">C5C40_06640</name>
</gene>
<feature type="domain" description="Glycosyltransferase 2-like" evidence="2">
    <location>
        <begin position="30"/>
        <end position="157"/>
    </location>
</feature>
<dbReference type="EMBL" id="PSUL01000040">
    <property type="protein sequence ID" value="PPF10750.1"/>
    <property type="molecule type" value="Genomic_DNA"/>
</dbReference>
<evidence type="ECO:0000256" key="1">
    <source>
        <dbReference type="SAM" id="MobiDB-lite"/>
    </source>
</evidence>
<proteinExistence type="predicted"/>
<dbReference type="Proteomes" id="UP000237881">
    <property type="component" value="Unassembled WGS sequence"/>
</dbReference>
<evidence type="ECO:0000313" key="3">
    <source>
        <dbReference type="EMBL" id="PPF10750.1"/>
    </source>
</evidence>
<evidence type="ECO:0000313" key="6">
    <source>
        <dbReference type="Proteomes" id="UP000239698"/>
    </source>
</evidence>
<dbReference type="PANTHER" id="PTHR43685">
    <property type="entry name" value="GLYCOSYLTRANSFERASE"/>
    <property type="match status" value="1"/>
</dbReference>
<feature type="region of interest" description="Disordered" evidence="1">
    <location>
        <begin position="1"/>
        <end position="22"/>
    </location>
</feature>
<evidence type="ECO:0000259" key="2">
    <source>
        <dbReference type="Pfam" id="PF00535"/>
    </source>
</evidence>
<dbReference type="Proteomes" id="UP000239698">
    <property type="component" value="Unassembled WGS sequence"/>
</dbReference>
<accession>A0ABD6W5Q0</accession>
<dbReference type="Gene3D" id="3.90.550.10">
    <property type="entry name" value="Spore Coat Polysaccharide Biosynthesis Protein SpsA, Chain A"/>
    <property type="match status" value="1"/>
</dbReference>
<evidence type="ECO:0000313" key="5">
    <source>
        <dbReference type="Proteomes" id="UP000237881"/>
    </source>
</evidence>
<protein>
    <submittedName>
        <fullName evidence="3">Glycosyltransferase family 2 protein</fullName>
    </submittedName>
</protein>
<reference evidence="5 6" key="1">
    <citation type="submission" date="2018-02" db="EMBL/GenBank/DDBJ databases">
        <title>Bacteriophage NCPPB3778 and a type I-E CRISPR drive the evolution of the US Biological Select Agent, Rathayibacter toxicus.</title>
        <authorList>
            <person name="Davis E.W.II."/>
            <person name="Tabima J.F."/>
            <person name="Weisberg A.J."/>
            <person name="Lopes L.D."/>
            <person name="Wiseman M.S."/>
            <person name="Wiseman M.S."/>
            <person name="Pupko T."/>
            <person name="Belcher M.S."/>
            <person name="Sechler A.J."/>
            <person name="Tancos M.A."/>
            <person name="Schroeder B.K."/>
            <person name="Murray T.D."/>
            <person name="Luster D.G."/>
            <person name="Schneider W.L."/>
            <person name="Rogers E."/>
            <person name="Andreote F.D."/>
            <person name="Grunwald N.J."/>
            <person name="Putnam M.L."/>
            <person name="Chang J.H."/>
        </authorList>
    </citation>
    <scope>NUCLEOTIDE SEQUENCE [LARGE SCALE GENOMIC DNA]</scope>
    <source>
        <strain evidence="4 6">AY1D6</strain>
        <strain evidence="3 5">AY1I9</strain>
    </source>
</reference>
<dbReference type="EMBL" id="PSVT01000010">
    <property type="protein sequence ID" value="PPH77669.1"/>
    <property type="molecule type" value="Genomic_DNA"/>
</dbReference>
<dbReference type="SUPFAM" id="SSF53448">
    <property type="entry name" value="Nucleotide-diphospho-sugar transferases"/>
    <property type="match status" value="1"/>
</dbReference>
<organism evidence="3 5">
    <name type="scientific">Rathayibacter rathayi</name>
    <name type="common">Corynebacterium rathayi</name>
    <dbReference type="NCBI Taxonomy" id="33887"/>
    <lineage>
        <taxon>Bacteria</taxon>
        <taxon>Bacillati</taxon>
        <taxon>Actinomycetota</taxon>
        <taxon>Actinomycetes</taxon>
        <taxon>Micrococcales</taxon>
        <taxon>Microbacteriaceae</taxon>
        <taxon>Rathayibacter</taxon>
    </lineage>
</organism>
<dbReference type="AlphaFoldDB" id="A0ABD6W5Q0"/>
<dbReference type="InterPro" id="IPR029044">
    <property type="entry name" value="Nucleotide-diphossugar_trans"/>
</dbReference>
<evidence type="ECO:0000313" key="4">
    <source>
        <dbReference type="EMBL" id="PPH77669.1"/>
    </source>
</evidence>
<dbReference type="KEGG" id="rry:C1O28_14695"/>
<dbReference type="CDD" id="cd00761">
    <property type="entry name" value="Glyco_tranf_GTA_type"/>
    <property type="match status" value="1"/>
</dbReference>
<dbReference type="Pfam" id="PF00535">
    <property type="entry name" value="Glycos_transf_2"/>
    <property type="match status" value="1"/>
</dbReference>
<name>A0ABD6W5Q0_RATRA</name>
<keyword evidence="6" id="KW-1185">Reference proteome</keyword>
<comment type="caution">
    <text evidence="3">The sequence shown here is derived from an EMBL/GenBank/DDBJ whole genome shotgun (WGS) entry which is preliminary data.</text>
</comment>
<dbReference type="InterPro" id="IPR050834">
    <property type="entry name" value="Glycosyltransf_2"/>
</dbReference>